<evidence type="ECO:0000256" key="4">
    <source>
        <dbReference type="ARBA" id="ARBA00022737"/>
    </source>
</evidence>
<dbReference type="SUPFAM" id="SSF49265">
    <property type="entry name" value="Fibronectin type III"/>
    <property type="match status" value="2"/>
</dbReference>
<dbReference type="GO" id="GO:0030424">
    <property type="term" value="C:axon"/>
    <property type="evidence" value="ECO:0007669"/>
    <property type="project" value="TreeGrafter"/>
</dbReference>
<evidence type="ECO:0000256" key="2">
    <source>
        <dbReference type="ARBA" id="ARBA00008588"/>
    </source>
</evidence>
<dbReference type="FunFam" id="2.60.40.10:FF:000114">
    <property type="entry name" value="Neuronal cell adhesion molecule"/>
    <property type="match status" value="1"/>
</dbReference>
<feature type="domain" description="Fibronectin type-III" evidence="14">
    <location>
        <begin position="664"/>
        <end position="758"/>
    </location>
</feature>
<keyword evidence="9" id="KW-0393">Immunoglobulin domain</keyword>
<keyword evidence="12" id="KW-0732">Signal</keyword>
<feature type="transmembrane region" description="Helical" evidence="11">
    <location>
        <begin position="950"/>
        <end position="971"/>
    </location>
</feature>
<evidence type="ECO:0000256" key="5">
    <source>
        <dbReference type="ARBA" id="ARBA00022889"/>
    </source>
</evidence>
<comment type="subcellular location">
    <subcellularLocation>
        <location evidence="1">Membrane</location>
        <topology evidence="1">Single-pass type I membrane protein</topology>
    </subcellularLocation>
</comment>
<dbReference type="FunFam" id="2.60.40.10:FF:000057">
    <property type="entry name" value="neural cell adhesion molecule L1"/>
    <property type="match status" value="1"/>
</dbReference>
<reference evidence="15" key="2">
    <citation type="submission" date="2025-09" db="UniProtKB">
        <authorList>
            <consortium name="Ensembl"/>
        </authorList>
    </citation>
    <scope>IDENTIFICATION</scope>
</reference>
<feature type="domain" description="Fibronectin type-III" evidence="14">
    <location>
        <begin position="564"/>
        <end position="659"/>
    </location>
</feature>
<sequence length="1084" mass="120001">MERHRKWTLGIWAYLLLVLEHLTLALEVPLDLPQPPTITLQSPKDYIFDPREPIVIHCEAKGKPHPSFSWTRNGTHFDIEKDSKVTMKPNSGTLVIDIISGEKAEAYEGTYQCTAHNNHGTAVSNNIVIRQSRSPLWSKEKDNKIVVQMGNSLVLQCRPPAGLPPPIIILSLSPRVSQAVNGDLYFSNVLLSDTRTDYICYARFPRTQTIQQKQPISVTVLESKTMNLRLNFMNSPIGERKPGFMMPLGPTSTQMVLKGETLVLECIAEGLPTPNIIYGSAYHIIKVTVKAAPFWISAPRNLILAPNETGILTCRVSGEPKPKISWFINGVPLQNAPEDRSRKVEDDTVILSNVQTGTSAVYQCNASNEFGYVLANAFVNVLAEPPRVLTPPNRIYQVITNNHALLDCASFGSPSEYKDGDPYVIHENGTLEIHVAQPLNTGKYTCIATNNLGIKENHVFLEVKGQSLYRESGAEGMKAVFECKVKHDPSLIPTMTGLKTVLRFRMTTESLVIKDVVDEDEGTYACHMNTTLDHDSASAMLTVVANSRTLVYCVSAVMAERPDPPADLELTGQAERSVELTWTPGDEHNSLTQKFIVQYEDLLHRPGVWVNLTEVPGTSPTTQLNLSPYVYYSFRVVAVNGVGYSDPSQPSRQYRTNPAAPDENPSDVKGEGSEPGNLVISWTPLTGLQSNGPGLEYRVQWKQKDVEEEWSTKTVANVSQFVVSGTPTYVPYEIKVQAINNYGTAPEPDVAIGYSGEDLPLTAPDSVQIMVHNSTVAEVHWEPVSFPSVRGKLQGYKVYYRRERGLHEAEEEAQPQPEQFLLFSGNRSEGRLPGLQPYSLYQLHIKVLNSKGEGPASASKPFETKEGVPGPPSYLNAVQPSLDSLTLEWGPPQSNNGRLVGYTLKYQPEKSNILNIFCSQISLFTLTMLFTHLLFTAVANRQVDIATQGWFIGLMCAIALLILVLLIVCFIKRNKGGKYPVKEKEDAHQDPEIQPMKEDDGTFGEYSDTEDHKPLKGSRTPSNGTVRRDESDDSLVDYGEGGDGQFNEDGSFIGQYSGKKERDTHEGNESSEAPSPVNAMNSFV</sequence>
<dbReference type="Pfam" id="PF13927">
    <property type="entry name" value="Ig_3"/>
    <property type="match status" value="1"/>
</dbReference>
<evidence type="ECO:0000256" key="3">
    <source>
        <dbReference type="ARBA" id="ARBA00022692"/>
    </source>
</evidence>
<dbReference type="Pfam" id="PF00041">
    <property type="entry name" value="fn3"/>
    <property type="match status" value="3"/>
</dbReference>
<evidence type="ECO:0000259" key="13">
    <source>
        <dbReference type="PROSITE" id="PS50835"/>
    </source>
</evidence>
<dbReference type="AlphaFoldDB" id="A0A8C6U1G3"/>
<dbReference type="Gene3D" id="2.60.40.10">
    <property type="entry name" value="Immunoglobulins"/>
    <property type="match status" value="9"/>
</dbReference>
<dbReference type="GO" id="GO:0098632">
    <property type="term" value="F:cell-cell adhesion mediator activity"/>
    <property type="evidence" value="ECO:0007669"/>
    <property type="project" value="TreeGrafter"/>
</dbReference>
<evidence type="ECO:0000256" key="7">
    <source>
        <dbReference type="ARBA" id="ARBA00023136"/>
    </source>
</evidence>
<dbReference type="PANTHER" id="PTHR44170">
    <property type="entry name" value="PROTEIN SIDEKICK"/>
    <property type="match status" value="1"/>
</dbReference>
<evidence type="ECO:0000256" key="12">
    <source>
        <dbReference type="SAM" id="SignalP"/>
    </source>
</evidence>
<protein>
    <submittedName>
        <fullName evidence="15">Neuronal cell adhesion molecule a</fullName>
    </submittedName>
</protein>
<dbReference type="Proteomes" id="UP000694523">
    <property type="component" value="Unplaced"/>
</dbReference>
<keyword evidence="6 11" id="KW-1133">Transmembrane helix</keyword>
<dbReference type="PANTHER" id="PTHR44170:SF15">
    <property type="entry name" value="NEURONAL CELL ADHESION MOLECULE"/>
    <property type="match status" value="1"/>
</dbReference>
<proteinExistence type="inferred from homology"/>
<keyword evidence="4" id="KW-0677">Repeat</keyword>
<organism evidence="15 16">
    <name type="scientific">Neogobius melanostomus</name>
    <name type="common">round goby</name>
    <dbReference type="NCBI Taxonomy" id="47308"/>
    <lineage>
        <taxon>Eukaryota</taxon>
        <taxon>Metazoa</taxon>
        <taxon>Chordata</taxon>
        <taxon>Craniata</taxon>
        <taxon>Vertebrata</taxon>
        <taxon>Euteleostomi</taxon>
        <taxon>Actinopterygii</taxon>
        <taxon>Neopterygii</taxon>
        <taxon>Teleostei</taxon>
        <taxon>Neoteleostei</taxon>
        <taxon>Acanthomorphata</taxon>
        <taxon>Gobiaria</taxon>
        <taxon>Gobiiformes</taxon>
        <taxon>Gobioidei</taxon>
        <taxon>Gobiidae</taxon>
        <taxon>Benthophilinae</taxon>
        <taxon>Neogobiini</taxon>
        <taxon>Neogobius</taxon>
    </lineage>
</organism>
<dbReference type="InterPro" id="IPR003598">
    <property type="entry name" value="Ig_sub2"/>
</dbReference>
<keyword evidence="8" id="KW-1015">Disulfide bond</keyword>
<keyword evidence="5" id="KW-0130">Cell adhesion</keyword>
<dbReference type="GO" id="GO:0007420">
    <property type="term" value="P:brain development"/>
    <property type="evidence" value="ECO:0007669"/>
    <property type="project" value="TreeGrafter"/>
</dbReference>
<feature type="compositionally biased region" description="Polar residues" evidence="10">
    <location>
        <begin position="1070"/>
        <end position="1084"/>
    </location>
</feature>
<dbReference type="SMART" id="SM00060">
    <property type="entry name" value="FN3"/>
    <property type="match status" value="4"/>
</dbReference>
<dbReference type="InterPro" id="IPR026966">
    <property type="entry name" value="Neurofascin/L1/NrCAM_C"/>
</dbReference>
<name>A0A8C6U1G3_9GOBI</name>
<evidence type="ECO:0000256" key="1">
    <source>
        <dbReference type="ARBA" id="ARBA00004479"/>
    </source>
</evidence>
<dbReference type="SUPFAM" id="SSF48726">
    <property type="entry name" value="Immunoglobulin"/>
    <property type="match status" value="5"/>
</dbReference>
<dbReference type="InterPro" id="IPR036116">
    <property type="entry name" value="FN3_sf"/>
</dbReference>
<dbReference type="PROSITE" id="PS50853">
    <property type="entry name" value="FN3"/>
    <property type="match status" value="3"/>
</dbReference>
<evidence type="ECO:0000256" key="6">
    <source>
        <dbReference type="ARBA" id="ARBA00022989"/>
    </source>
</evidence>
<keyword evidence="16" id="KW-1185">Reference proteome</keyword>
<dbReference type="InterPro" id="IPR003961">
    <property type="entry name" value="FN3_dom"/>
</dbReference>
<dbReference type="Ensembl" id="ENSNMLT00000029413.1">
    <property type="protein sequence ID" value="ENSNMLP00000026324.1"/>
    <property type="gene ID" value="ENSNMLG00000008740.1"/>
</dbReference>
<feature type="region of interest" description="Disordered" evidence="10">
    <location>
        <begin position="645"/>
        <end position="675"/>
    </location>
</feature>
<dbReference type="InterPro" id="IPR013098">
    <property type="entry name" value="Ig_I-set"/>
</dbReference>
<feature type="signal peptide" evidence="12">
    <location>
        <begin position="1"/>
        <end position="25"/>
    </location>
</feature>
<dbReference type="SMART" id="SM00409">
    <property type="entry name" value="IG"/>
    <property type="match status" value="5"/>
</dbReference>
<dbReference type="CDD" id="cd00063">
    <property type="entry name" value="FN3"/>
    <property type="match status" value="4"/>
</dbReference>
<keyword evidence="7 11" id="KW-0472">Membrane</keyword>
<accession>A0A8C6U1G3</accession>
<evidence type="ECO:0000256" key="11">
    <source>
        <dbReference type="SAM" id="Phobius"/>
    </source>
</evidence>
<dbReference type="InterPro" id="IPR007110">
    <property type="entry name" value="Ig-like_dom"/>
</dbReference>
<feature type="domain" description="Ig-like" evidence="13">
    <location>
        <begin position="36"/>
        <end position="124"/>
    </location>
</feature>
<feature type="domain" description="Fibronectin type-III" evidence="14">
    <location>
        <begin position="763"/>
        <end position="867"/>
    </location>
</feature>
<feature type="domain" description="Ig-like" evidence="13">
    <location>
        <begin position="293"/>
        <end position="380"/>
    </location>
</feature>
<keyword evidence="3 11" id="KW-0812">Transmembrane</keyword>
<dbReference type="Pfam" id="PF07679">
    <property type="entry name" value="I-set"/>
    <property type="match status" value="1"/>
</dbReference>
<evidence type="ECO:0000313" key="16">
    <source>
        <dbReference type="Proteomes" id="UP000694523"/>
    </source>
</evidence>
<dbReference type="GO" id="GO:0007411">
    <property type="term" value="P:axon guidance"/>
    <property type="evidence" value="ECO:0007669"/>
    <property type="project" value="TreeGrafter"/>
</dbReference>
<dbReference type="FunFam" id="2.60.40.10:FF:000100">
    <property type="entry name" value="Neuronal cell adhesion molecule a"/>
    <property type="match status" value="1"/>
</dbReference>
<feature type="compositionally biased region" description="Basic and acidic residues" evidence="10">
    <location>
        <begin position="980"/>
        <end position="1000"/>
    </location>
</feature>
<evidence type="ECO:0000313" key="15">
    <source>
        <dbReference type="Ensembl" id="ENSNMLP00000026324.1"/>
    </source>
</evidence>
<evidence type="ECO:0000256" key="9">
    <source>
        <dbReference type="ARBA" id="ARBA00023319"/>
    </source>
</evidence>
<dbReference type="FunFam" id="2.60.40.10:FF:000028">
    <property type="entry name" value="Neuronal cell adhesion molecule"/>
    <property type="match status" value="1"/>
</dbReference>
<dbReference type="InterPro" id="IPR013783">
    <property type="entry name" value="Ig-like_fold"/>
</dbReference>
<feature type="compositionally biased region" description="Polar residues" evidence="10">
    <location>
        <begin position="646"/>
        <end position="656"/>
    </location>
</feature>
<evidence type="ECO:0000256" key="10">
    <source>
        <dbReference type="SAM" id="MobiDB-lite"/>
    </source>
</evidence>
<evidence type="ECO:0000256" key="8">
    <source>
        <dbReference type="ARBA" id="ARBA00023157"/>
    </source>
</evidence>
<dbReference type="PROSITE" id="PS50835">
    <property type="entry name" value="IG_LIKE"/>
    <property type="match status" value="2"/>
</dbReference>
<dbReference type="FunFam" id="2.60.40.10:FF:000078">
    <property type="entry name" value="Neuronal cell adhesion molecule"/>
    <property type="match status" value="1"/>
</dbReference>
<dbReference type="InterPro" id="IPR003599">
    <property type="entry name" value="Ig_sub"/>
</dbReference>
<comment type="similarity">
    <text evidence="2">Belongs to the immunoglobulin superfamily. L1/neurofascin/NgCAM family.</text>
</comment>
<feature type="region of interest" description="Disordered" evidence="10">
    <location>
        <begin position="980"/>
        <end position="1084"/>
    </location>
</feature>
<feature type="chain" id="PRO_5033992321" evidence="12">
    <location>
        <begin position="26"/>
        <end position="1084"/>
    </location>
</feature>
<evidence type="ECO:0000259" key="14">
    <source>
        <dbReference type="PROSITE" id="PS50853"/>
    </source>
</evidence>
<reference evidence="15" key="1">
    <citation type="submission" date="2025-08" db="UniProtKB">
        <authorList>
            <consortium name="Ensembl"/>
        </authorList>
    </citation>
    <scope>IDENTIFICATION</scope>
</reference>
<dbReference type="InterPro" id="IPR036179">
    <property type="entry name" value="Ig-like_dom_sf"/>
</dbReference>
<dbReference type="GO" id="GO:0005886">
    <property type="term" value="C:plasma membrane"/>
    <property type="evidence" value="ECO:0007669"/>
    <property type="project" value="TreeGrafter"/>
</dbReference>
<feature type="compositionally biased region" description="Basic and acidic residues" evidence="10">
    <location>
        <begin position="1058"/>
        <end position="1068"/>
    </location>
</feature>
<dbReference type="Pfam" id="PF13882">
    <property type="entry name" value="Bravo_FIGEY"/>
    <property type="match status" value="1"/>
</dbReference>
<dbReference type="SMART" id="SM00408">
    <property type="entry name" value="IGc2"/>
    <property type="match status" value="4"/>
</dbReference>